<dbReference type="Proteomes" id="UP000603912">
    <property type="component" value="Unassembled WGS sequence"/>
</dbReference>
<feature type="transmembrane region" description="Helical" evidence="1">
    <location>
        <begin position="471"/>
        <end position="495"/>
    </location>
</feature>
<feature type="transmembrane region" description="Helical" evidence="1">
    <location>
        <begin position="870"/>
        <end position="887"/>
    </location>
</feature>
<keyword evidence="3" id="KW-1185">Reference proteome</keyword>
<evidence type="ECO:0000256" key="1">
    <source>
        <dbReference type="SAM" id="Phobius"/>
    </source>
</evidence>
<feature type="transmembrane region" description="Helical" evidence="1">
    <location>
        <begin position="372"/>
        <end position="392"/>
    </location>
</feature>
<dbReference type="AlphaFoldDB" id="A0A917I5S8"/>
<feature type="transmembrane region" description="Helical" evidence="1">
    <location>
        <begin position="289"/>
        <end position="310"/>
    </location>
</feature>
<dbReference type="InterPro" id="IPR019286">
    <property type="entry name" value="DUF2339_TM"/>
</dbReference>
<reference evidence="2" key="2">
    <citation type="submission" date="2020-09" db="EMBL/GenBank/DDBJ databases">
        <authorList>
            <person name="Sun Q."/>
            <person name="Zhou Y."/>
        </authorList>
    </citation>
    <scope>NUCLEOTIDE SEQUENCE</scope>
    <source>
        <strain evidence="2">CGMCC 1.12214</strain>
    </source>
</reference>
<feature type="transmembrane region" description="Helical" evidence="1">
    <location>
        <begin position="847"/>
        <end position="864"/>
    </location>
</feature>
<dbReference type="Pfam" id="PF10101">
    <property type="entry name" value="DUF2339"/>
    <property type="match status" value="1"/>
</dbReference>
<feature type="transmembrane region" description="Helical" evidence="1">
    <location>
        <begin position="711"/>
        <end position="730"/>
    </location>
</feature>
<protein>
    <submittedName>
        <fullName evidence="2">Membrane protein</fullName>
    </submittedName>
</protein>
<feature type="transmembrane region" description="Helical" evidence="1">
    <location>
        <begin position="187"/>
        <end position="208"/>
    </location>
</feature>
<evidence type="ECO:0000313" key="3">
    <source>
        <dbReference type="Proteomes" id="UP000603912"/>
    </source>
</evidence>
<keyword evidence="1" id="KW-1133">Transmembrane helix</keyword>
<feature type="transmembrane region" description="Helical" evidence="1">
    <location>
        <begin position="241"/>
        <end position="257"/>
    </location>
</feature>
<feature type="transmembrane region" description="Helical" evidence="1">
    <location>
        <begin position="583"/>
        <end position="601"/>
    </location>
</feature>
<feature type="transmembrane region" description="Helical" evidence="1">
    <location>
        <begin position="644"/>
        <end position="662"/>
    </location>
</feature>
<feature type="transmembrane region" description="Helical" evidence="1">
    <location>
        <begin position="146"/>
        <end position="166"/>
    </location>
</feature>
<feature type="transmembrane region" description="Helical" evidence="1">
    <location>
        <begin position="399"/>
        <end position="416"/>
    </location>
</feature>
<feature type="transmembrane region" description="Helical" evidence="1">
    <location>
        <begin position="815"/>
        <end position="835"/>
    </location>
</feature>
<feature type="transmembrane region" description="Helical" evidence="1">
    <location>
        <begin position="316"/>
        <end position="336"/>
    </location>
</feature>
<evidence type="ECO:0000313" key="2">
    <source>
        <dbReference type="EMBL" id="GGH15826.1"/>
    </source>
</evidence>
<feature type="transmembrane region" description="Helical" evidence="1">
    <location>
        <begin position="501"/>
        <end position="522"/>
    </location>
</feature>
<proteinExistence type="predicted"/>
<feature type="transmembrane region" description="Helical" evidence="1">
    <location>
        <begin position="682"/>
        <end position="699"/>
    </location>
</feature>
<keyword evidence="1" id="KW-0472">Membrane</keyword>
<feature type="transmembrane region" description="Helical" evidence="1">
    <location>
        <begin position="559"/>
        <end position="576"/>
    </location>
</feature>
<gene>
    <name evidence="2" type="ORF">GCM10007036_16060</name>
</gene>
<dbReference type="InterPro" id="IPR014600">
    <property type="entry name" value="UCP035905_mem"/>
</dbReference>
<feature type="transmembrane region" description="Helical" evidence="1">
    <location>
        <begin position="774"/>
        <end position="795"/>
    </location>
</feature>
<dbReference type="PIRSF" id="PIRSF035905">
    <property type="entry name" value="UCP035905_mp"/>
    <property type="match status" value="1"/>
</dbReference>
<dbReference type="RefSeq" id="WP_188517125.1">
    <property type="nucleotide sequence ID" value="NZ_BMES01000001.1"/>
</dbReference>
<feature type="transmembrane region" description="Helical" evidence="1">
    <location>
        <begin position="6"/>
        <end position="25"/>
    </location>
</feature>
<feature type="transmembrane region" description="Helical" evidence="1">
    <location>
        <begin position="121"/>
        <end position="140"/>
    </location>
</feature>
<feature type="transmembrane region" description="Helical" evidence="1">
    <location>
        <begin position="214"/>
        <end position="234"/>
    </location>
</feature>
<keyword evidence="1" id="KW-0812">Transmembrane</keyword>
<organism evidence="2 3">
    <name type="scientific">Alsobacter metallidurans</name>
    <dbReference type="NCBI Taxonomy" id="340221"/>
    <lineage>
        <taxon>Bacteria</taxon>
        <taxon>Pseudomonadati</taxon>
        <taxon>Pseudomonadota</taxon>
        <taxon>Alphaproteobacteria</taxon>
        <taxon>Hyphomicrobiales</taxon>
        <taxon>Alsobacteraceae</taxon>
        <taxon>Alsobacter</taxon>
    </lineage>
</organism>
<name>A0A917I5S8_9HYPH</name>
<comment type="caution">
    <text evidence="2">The sequence shown here is derived from an EMBL/GenBank/DDBJ whole genome shotgun (WGS) entry which is preliminary data.</text>
</comment>
<feature type="transmembrane region" description="Helical" evidence="1">
    <location>
        <begin position="439"/>
        <end position="459"/>
    </location>
</feature>
<reference evidence="2" key="1">
    <citation type="journal article" date="2014" name="Int. J. Syst. Evol. Microbiol.">
        <title>Complete genome sequence of Corynebacterium casei LMG S-19264T (=DSM 44701T), isolated from a smear-ripened cheese.</title>
        <authorList>
            <consortium name="US DOE Joint Genome Institute (JGI-PGF)"/>
            <person name="Walter F."/>
            <person name="Albersmeier A."/>
            <person name="Kalinowski J."/>
            <person name="Ruckert C."/>
        </authorList>
    </citation>
    <scope>NUCLEOTIDE SEQUENCE</scope>
    <source>
        <strain evidence="2">CGMCC 1.12214</strain>
    </source>
</reference>
<accession>A0A917I5S8</accession>
<dbReference type="PANTHER" id="PTHR38434:SF1">
    <property type="entry name" value="BLL2549 PROTEIN"/>
    <property type="match status" value="1"/>
</dbReference>
<dbReference type="EMBL" id="BMES01000001">
    <property type="protein sequence ID" value="GGH15826.1"/>
    <property type="molecule type" value="Genomic_DNA"/>
</dbReference>
<feature type="transmembrane region" description="Helical" evidence="1">
    <location>
        <begin position="534"/>
        <end position="553"/>
    </location>
</feature>
<dbReference type="PANTHER" id="PTHR38434">
    <property type="entry name" value="BLL2549 PROTEIN"/>
    <property type="match status" value="1"/>
</dbReference>
<feature type="transmembrane region" description="Helical" evidence="1">
    <location>
        <begin position="750"/>
        <end position="767"/>
    </location>
</feature>
<feature type="transmembrane region" description="Helical" evidence="1">
    <location>
        <begin position="348"/>
        <end position="366"/>
    </location>
</feature>
<feature type="transmembrane region" description="Helical" evidence="1">
    <location>
        <begin position="613"/>
        <end position="632"/>
    </location>
</feature>
<sequence>MEFVLLALIALAIPVLGLVAFFRTLSLANRVLLLEGRLAEAEQRLALGPAPAGAATEAVAEIAPATPDVAAAALSQPAEEAEPLAVTEPEAFEAATAPEPVPTQVTPAPSRSLEETIGTRWAVWLGGLALALGGLFLVRYSIEQGFFGPGARIVAGALFAAALVAIGERLRRSERALGAGAFVIPSAHAPSIVTAAGAMTAFATVYAAHALYGMVGPALGFVLMAVVALAALAASALHGPALASLGLLGAFAVPLLVDSSNPQPWPVVLYLVVVAAAGYAQARLRRWRWLARAVAIGTGLWGLAFMTVSVDERSAMVAHIVIQTALAAFMLVVEPYRGAPDDDAAPDRLALAVLGGFAVLAGLGLQQSGLGALRPVLGGAVFAIELGAALLIAPTAGAALFAAGVAGAMLWGWPVITESLAESPTVLPGGPSRPPMPDALWLFLVCGALSGAALGALTWARLMRSPALPRLAAGIYAAAGTAGPLLLLTLAWWSVSDFDRSIPFALAAGGLGGAFTLAARLLKEQRHESGWAALVGYEAFAAGALGALALGLTMVFDKGSLTVALALAALGAAWVTTREPLGLLRYGVGALGVAVALRLGWNTVLLRGDIGPPIVNWLLWAYGVPALAFGLATRLLRRQRDDQVVALTQALTLAFSALLVFFELRHALTGRLDSPRTDHLEVGLQVLAALLFAVLTVSLEAFRRSMVLRVASYIFGGIGLAGALLGLTIFENPLFEGRPVVGGAVFNSLLLAYLLPSLAAFALARIARGRRAAWFVGAAWALGAGLNLLWIVLEIRRIFQGPSIRMFRPTSDAEFYTYSAAFLAVGLALLAYGVLRHSRTARLASAAYILLAVGKAFLFDMSGLTGPLRALSFIGLGAVLVGIGLVYQKWIFGRPAAPTGPAAGEPAPEPTPP</sequence>
<feature type="transmembrane region" description="Helical" evidence="1">
    <location>
        <begin position="263"/>
        <end position="282"/>
    </location>
</feature>